<sequence length="449" mass="50906">MHSTIRRYNTDISTRSASYRTSDDSQDSQSTAPTLYTARPSLLHAHTDKPVFSETYGVSPATTYSSYCPRSSAETYRSEASQEDLFEEPETYDPEYDVPEYQVTEDVSTNLRPSTPSDFAELFPTSRKMYIRHDDSTWDGNMNVRVDTEDIRSQSKANVQLFHLKMQDLKNRDFSLRRYERSSGREVCHSTRKYVKQSEHRPGLTRSMSNAFANITRTKPVFQRTSSTQSSRNSISVRRQDSGYGSEQGDDEVGEFMSEKRSSVKIPTNTTKLDFSNYAQVEVTRRGAKSSKRYEFEYWGSLYKWKRIVEKVGAGKVVSYHLFKGDGGPALVHIIPELRTMHQIEVEEAAGGWMPPCYMRISDKSILEALNDVADVVVATGLIALIDDSIKRRFHTKPRSRQVAVPLTQLKMDFVGPKVMVDHIFKRENSGGSLKQGSPLKNASPLAAS</sequence>
<feature type="region of interest" description="Disordered" evidence="1">
    <location>
        <begin position="430"/>
        <end position="449"/>
    </location>
</feature>
<dbReference type="EMBL" id="MU253830">
    <property type="protein sequence ID" value="KAG9245793.1"/>
    <property type="molecule type" value="Genomic_DNA"/>
</dbReference>
<accession>A0A9P7Z6J0</accession>
<name>A0A9P7Z6J0_9HELO</name>
<dbReference type="Proteomes" id="UP000887226">
    <property type="component" value="Unassembled WGS sequence"/>
</dbReference>
<evidence type="ECO:0000313" key="2">
    <source>
        <dbReference type="EMBL" id="KAG9245793.1"/>
    </source>
</evidence>
<dbReference type="OrthoDB" id="5317787at2759"/>
<feature type="region of interest" description="Disordered" evidence="1">
    <location>
        <begin position="1"/>
        <end position="32"/>
    </location>
</feature>
<comment type="caution">
    <text evidence="2">The sequence shown here is derived from an EMBL/GenBank/DDBJ whole genome shotgun (WGS) entry which is preliminary data.</text>
</comment>
<feature type="compositionally biased region" description="Low complexity" evidence="1">
    <location>
        <begin position="223"/>
        <end position="236"/>
    </location>
</feature>
<keyword evidence="3" id="KW-1185">Reference proteome</keyword>
<proteinExistence type="predicted"/>
<dbReference type="AlphaFoldDB" id="A0A9P7Z6J0"/>
<evidence type="ECO:0000313" key="3">
    <source>
        <dbReference type="Proteomes" id="UP000887226"/>
    </source>
</evidence>
<feature type="compositionally biased region" description="Polar residues" evidence="1">
    <location>
        <begin position="430"/>
        <end position="441"/>
    </location>
</feature>
<feature type="compositionally biased region" description="Polar residues" evidence="1">
    <location>
        <begin position="1"/>
        <end position="20"/>
    </location>
</feature>
<organism evidence="2 3">
    <name type="scientific">Calycina marina</name>
    <dbReference type="NCBI Taxonomy" id="1763456"/>
    <lineage>
        <taxon>Eukaryota</taxon>
        <taxon>Fungi</taxon>
        <taxon>Dikarya</taxon>
        <taxon>Ascomycota</taxon>
        <taxon>Pezizomycotina</taxon>
        <taxon>Leotiomycetes</taxon>
        <taxon>Helotiales</taxon>
        <taxon>Pezizellaceae</taxon>
        <taxon>Calycina</taxon>
    </lineage>
</organism>
<protein>
    <submittedName>
        <fullName evidence="2">Uncharacterized protein</fullName>
    </submittedName>
</protein>
<feature type="region of interest" description="Disordered" evidence="1">
    <location>
        <begin position="218"/>
        <end position="261"/>
    </location>
</feature>
<evidence type="ECO:0000256" key="1">
    <source>
        <dbReference type="SAM" id="MobiDB-lite"/>
    </source>
</evidence>
<reference evidence="2" key="1">
    <citation type="journal article" date="2021" name="IMA Fungus">
        <title>Genomic characterization of three marine fungi, including Emericellopsis atlantica sp. nov. with signatures of a generalist lifestyle and marine biomass degradation.</title>
        <authorList>
            <person name="Hagestad O.C."/>
            <person name="Hou L."/>
            <person name="Andersen J.H."/>
            <person name="Hansen E.H."/>
            <person name="Altermark B."/>
            <person name="Li C."/>
            <person name="Kuhnert E."/>
            <person name="Cox R.J."/>
            <person name="Crous P.W."/>
            <person name="Spatafora J.W."/>
            <person name="Lail K."/>
            <person name="Amirebrahimi M."/>
            <person name="Lipzen A."/>
            <person name="Pangilinan J."/>
            <person name="Andreopoulos W."/>
            <person name="Hayes R.D."/>
            <person name="Ng V."/>
            <person name="Grigoriev I.V."/>
            <person name="Jackson S.A."/>
            <person name="Sutton T.D.S."/>
            <person name="Dobson A.D.W."/>
            <person name="Rama T."/>
        </authorList>
    </citation>
    <scope>NUCLEOTIDE SEQUENCE</scope>
    <source>
        <strain evidence="2">TRa3180A</strain>
    </source>
</reference>
<gene>
    <name evidence="2" type="ORF">BJ878DRAFT_533658</name>
</gene>